<keyword evidence="8" id="KW-0479">Metal-binding</keyword>
<evidence type="ECO:0000256" key="2">
    <source>
        <dbReference type="ARBA" id="ARBA00005156"/>
    </source>
</evidence>
<evidence type="ECO:0000256" key="15">
    <source>
        <dbReference type="PROSITE-ProRule" id="PRU00708"/>
    </source>
</evidence>
<dbReference type="InterPro" id="IPR016435">
    <property type="entry name" value="DPH1/DPH2"/>
</dbReference>
<comment type="cofactor">
    <cofactor evidence="1">
        <name>[4Fe-4S] cluster</name>
        <dbReference type="ChEBI" id="CHEBI:49883"/>
    </cofactor>
</comment>
<evidence type="ECO:0000256" key="10">
    <source>
        <dbReference type="ARBA" id="ARBA00023014"/>
    </source>
</evidence>
<evidence type="ECO:0000256" key="1">
    <source>
        <dbReference type="ARBA" id="ARBA00001966"/>
    </source>
</evidence>
<feature type="repeat" description="PPR" evidence="15">
    <location>
        <begin position="280"/>
        <end position="314"/>
    </location>
</feature>
<keyword evidence="19" id="KW-1185">Reference proteome</keyword>
<dbReference type="FunFam" id="3.40.50.11840:FF:000001">
    <property type="entry name" value="2-(3-amino-3-carboxypropyl)histidine synthase subunit 1"/>
    <property type="match status" value="1"/>
</dbReference>
<keyword evidence="17" id="KW-1133">Transmembrane helix</keyword>
<keyword evidence="7" id="KW-0949">S-adenosyl-L-methionine</keyword>
<dbReference type="PROSITE" id="PS51375">
    <property type="entry name" value="PPR"/>
    <property type="match status" value="1"/>
</dbReference>
<dbReference type="GO" id="GO:0017183">
    <property type="term" value="P:protein histidyl modification to diphthamide"/>
    <property type="evidence" value="ECO:0007669"/>
    <property type="project" value="InterPro"/>
</dbReference>
<name>A0A8S2BBL4_ARAAE</name>
<dbReference type="PANTHER" id="PTHR10762">
    <property type="entry name" value="DIPHTHAMIDE BIOSYNTHESIS PROTEIN"/>
    <property type="match status" value="1"/>
</dbReference>
<dbReference type="GO" id="GO:0090560">
    <property type="term" value="F:2-(3-amino-3-carboxypropyl)histidine synthase activity"/>
    <property type="evidence" value="ECO:0007669"/>
    <property type="project" value="UniProtKB-EC"/>
</dbReference>
<feature type="region of interest" description="Disordered" evidence="16">
    <location>
        <begin position="1"/>
        <end position="20"/>
    </location>
</feature>
<evidence type="ECO:0000256" key="5">
    <source>
        <dbReference type="ARBA" id="ARBA00021915"/>
    </source>
</evidence>
<evidence type="ECO:0000256" key="8">
    <source>
        <dbReference type="ARBA" id="ARBA00022723"/>
    </source>
</evidence>
<dbReference type="FunFam" id="3.40.50.11850:FF:000002">
    <property type="entry name" value="2-(3-amino-3-carboxypropyl)histidine synthase subunit 1"/>
    <property type="match status" value="1"/>
</dbReference>
<dbReference type="InterPro" id="IPR042265">
    <property type="entry name" value="DPH1/DPH2_3"/>
</dbReference>
<keyword evidence="9" id="KW-0408">Iron</keyword>
<keyword evidence="17" id="KW-0472">Membrane</keyword>
<proteinExistence type="inferred from homology"/>
<dbReference type="Gene3D" id="3.40.50.11860">
    <property type="entry name" value="Diphthamide synthesis DPH1/DPH2 domain 3"/>
    <property type="match status" value="1"/>
</dbReference>
<dbReference type="EC" id="2.5.1.108" evidence="4"/>
<accession>A0A8S2BBL4</accession>
<sequence length="535" mass="59775">MELSDLNNGKTNKPKQPPKRFIKNQIPESILGDASLNAAISILPSIYQFEVHKCVWRIKSSNAKRIALQLPEGLLMYALTLSDIFTSFAGASHCFVLGDVTYGACCVDDFSACALGADLLIHYGHSCLVPIDSTKIPCLYVFVEIQIDVKCLLNTIHMNLASDAKNIILAGTIQFTSAIRAVKPELEKQGFNVLIPQSKPLSAGEVLGCTAPKIKTVEDCKDQVLVFVADGRFHLEAFMIANPKIKAFRYDPYLGKLFLEEYDHKGMRETRRRAIARARDAKTWGIVLGTLGRQGNPKILERLEKKMMEKGIDSTVVLMSELSPTRVALFEDSVDAWVQIACPRLSIDWGEAFLKPLLTTFEAEIALGFIRGWWENGSSSRVHSSSGCCKEDKETSCACKNEKVEDDKKDNDGALDGDYPMDYYAQEGGEWNSSYLKKSSRPIRRNPLPSSNVTWGGLEVKPWTVHENWIEHEGLKSEDSCSVLIQAVRIKTAVCREATTLVYFVFSIFVLMGGYNRMVIEVKNRALFMRLSSEI</sequence>
<evidence type="ECO:0000256" key="12">
    <source>
        <dbReference type="ARBA" id="ARBA00032574"/>
    </source>
</evidence>
<dbReference type="SFLD" id="SFLDS00032">
    <property type="entry name" value="Radical_SAM_3-amino-3-carboxyp"/>
    <property type="match status" value="1"/>
</dbReference>
<dbReference type="FunFam" id="3.40.50.11860:FF:000002">
    <property type="entry name" value="2-(3-amino-3-carboxypropyl)histidine synthase subunit 1"/>
    <property type="match status" value="1"/>
</dbReference>
<dbReference type="EMBL" id="LR999458">
    <property type="protein sequence ID" value="CAE6254081.1"/>
    <property type="molecule type" value="Genomic_DNA"/>
</dbReference>
<evidence type="ECO:0000256" key="16">
    <source>
        <dbReference type="SAM" id="MobiDB-lite"/>
    </source>
</evidence>
<evidence type="ECO:0000256" key="14">
    <source>
        <dbReference type="ARBA" id="ARBA00048403"/>
    </source>
</evidence>
<dbReference type="Gene3D" id="3.40.50.11840">
    <property type="entry name" value="Diphthamide synthesis DPH1/DPH2 domain 1"/>
    <property type="match status" value="1"/>
</dbReference>
<evidence type="ECO:0000256" key="13">
    <source>
        <dbReference type="ARBA" id="ARBA00032789"/>
    </source>
</evidence>
<keyword evidence="17" id="KW-0812">Transmembrane</keyword>
<evidence type="ECO:0000256" key="3">
    <source>
        <dbReference type="ARBA" id="ARBA00010173"/>
    </source>
</evidence>
<dbReference type="Proteomes" id="UP000682877">
    <property type="component" value="Chromosome 8"/>
</dbReference>
<dbReference type="Pfam" id="PF01866">
    <property type="entry name" value="Diphthamide_syn"/>
    <property type="match status" value="1"/>
</dbReference>
<comment type="similarity">
    <text evidence="3">Belongs to the DPH1/DPH2 family. DPH1 subfamily.</text>
</comment>
<evidence type="ECO:0000313" key="18">
    <source>
        <dbReference type="EMBL" id="CAE6254081.1"/>
    </source>
</evidence>
<evidence type="ECO:0000256" key="9">
    <source>
        <dbReference type="ARBA" id="ARBA00023004"/>
    </source>
</evidence>
<dbReference type="SFLD" id="SFLDG01121">
    <property type="entry name" value="Diphthamide_biosynthesis"/>
    <property type="match status" value="1"/>
</dbReference>
<evidence type="ECO:0000256" key="6">
    <source>
        <dbReference type="ARBA" id="ARBA00022679"/>
    </source>
</evidence>
<organism evidence="18 19">
    <name type="scientific">Arabidopsis arenosa</name>
    <name type="common">Sand rock-cress</name>
    <name type="synonym">Cardaminopsis arenosa</name>
    <dbReference type="NCBI Taxonomy" id="38785"/>
    <lineage>
        <taxon>Eukaryota</taxon>
        <taxon>Viridiplantae</taxon>
        <taxon>Streptophyta</taxon>
        <taxon>Embryophyta</taxon>
        <taxon>Tracheophyta</taxon>
        <taxon>Spermatophyta</taxon>
        <taxon>Magnoliopsida</taxon>
        <taxon>eudicotyledons</taxon>
        <taxon>Gunneridae</taxon>
        <taxon>Pentapetalae</taxon>
        <taxon>rosids</taxon>
        <taxon>malvids</taxon>
        <taxon>Brassicales</taxon>
        <taxon>Brassicaceae</taxon>
        <taxon>Camelineae</taxon>
        <taxon>Arabidopsis</taxon>
    </lineage>
</organism>
<dbReference type="Gene3D" id="3.40.50.11850">
    <property type="entry name" value="Diphthamide synthesis DPH1/DPH2 domain 2"/>
    <property type="match status" value="1"/>
</dbReference>
<feature type="compositionally biased region" description="Polar residues" evidence="16">
    <location>
        <begin position="1"/>
        <end position="11"/>
    </location>
</feature>
<evidence type="ECO:0000256" key="7">
    <source>
        <dbReference type="ARBA" id="ARBA00022691"/>
    </source>
</evidence>
<reference evidence="18" key="1">
    <citation type="submission" date="2021-01" db="EMBL/GenBank/DDBJ databases">
        <authorList>
            <person name="Bezrukov I."/>
        </authorList>
    </citation>
    <scope>NUCLEOTIDE SEQUENCE</scope>
</reference>
<comment type="catalytic activity">
    <reaction evidence="14">
        <text>L-histidyl-[translation elongation factor 2] + S-adenosyl-L-methionine = 2-[(3S)-amino-3-carboxypropyl]-L-histidyl-[translation elongation factor 2] + S-methyl-5'-thioadenosine + H(+)</text>
        <dbReference type="Rhea" id="RHEA:36783"/>
        <dbReference type="Rhea" id="RHEA-COMP:9748"/>
        <dbReference type="Rhea" id="RHEA-COMP:9749"/>
        <dbReference type="ChEBI" id="CHEBI:15378"/>
        <dbReference type="ChEBI" id="CHEBI:17509"/>
        <dbReference type="ChEBI" id="CHEBI:29979"/>
        <dbReference type="ChEBI" id="CHEBI:59789"/>
        <dbReference type="ChEBI" id="CHEBI:73995"/>
        <dbReference type="EC" id="2.5.1.108"/>
    </reaction>
</comment>
<dbReference type="NCBIfam" id="TIGR00322">
    <property type="entry name" value="diphth2_R"/>
    <property type="match status" value="1"/>
</dbReference>
<evidence type="ECO:0000256" key="4">
    <source>
        <dbReference type="ARBA" id="ARBA00012221"/>
    </source>
</evidence>
<keyword evidence="6" id="KW-0808">Transferase</keyword>
<protein>
    <recommendedName>
        <fullName evidence="5">2-(3-amino-3-carboxypropyl)histidine synthase subunit 1</fullName>
        <ecNumber evidence="4">2.5.1.108</ecNumber>
    </recommendedName>
    <alternativeName>
        <fullName evidence="12">Diphthamide biosynthesis protein 1</fullName>
    </alternativeName>
    <alternativeName>
        <fullName evidence="13">Diphtheria toxin resistance protein 1</fullName>
    </alternativeName>
    <alternativeName>
        <fullName evidence="11">S-adenosyl-L-methionine:L-histidine 3-amino-3-carboxypropyltransferase 1</fullName>
    </alternativeName>
</protein>
<keyword evidence="10" id="KW-0411">Iron-sulfur</keyword>
<feature type="transmembrane region" description="Helical" evidence="17">
    <location>
        <begin position="501"/>
        <end position="520"/>
    </location>
</feature>
<dbReference type="AlphaFoldDB" id="A0A8S2BBL4"/>
<comment type="pathway">
    <text evidence="2">Protein modification; peptidyl-diphthamide biosynthesis.</text>
</comment>
<gene>
    <name evidence="18" type="ORF">AARE701A_LOCUS22137</name>
</gene>
<dbReference type="InterPro" id="IPR042263">
    <property type="entry name" value="DPH1/DPH2_1"/>
</dbReference>
<dbReference type="PANTHER" id="PTHR10762:SF1">
    <property type="entry name" value="2-(3-AMINO-3-CARBOXYPROPYL)HISTIDINE SYNTHASE SUBUNIT 1"/>
    <property type="match status" value="1"/>
</dbReference>
<dbReference type="GO" id="GO:0046872">
    <property type="term" value="F:metal ion binding"/>
    <property type="evidence" value="ECO:0007669"/>
    <property type="project" value="UniProtKB-KW"/>
</dbReference>
<evidence type="ECO:0000256" key="17">
    <source>
        <dbReference type="SAM" id="Phobius"/>
    </source>
</evidence>
<evidence type="ECO:0000256" key="11">
    <source>
        <dbReference type="ARBA" id="ARBA00031690"/>
    </source>
</evidence>
<evidence type="ECO:0000313" key="19">
    <source>
        <dbReference type="Proteomes" id="UP000682877"/>
    </source>
</evidence>
<dbReference type="InterPro" id="IPR042264">
    <property type="entry name" value="DPH1/DPH2_2"/>
</dbReference>
<dbReference type="InterPro" id="IPR002885">
    <property type="entry name" value="PPR_rpt"/>
</dbReference>
<dbReference type="GO" id="GO:0051536">
    <property type="term" value="F:iron-sulfur cluster binding"/>
    <property type="evidence" value="ECO:0007669"/>
    <property type="project" value="UniProtKB-KW"/>
</dbReference>